<feature type="non-terminal residue" evidence="9">
    <location>
        <position position="1"/>
    </location>
</feature>
<evidence type="ECO:0000313" key="9">
    <source>
        <dbReference type="EMBL" id="EYU21987.1"/>
    </source>
</evidence>
<comment type="similarity">
    <text evidence="2">Belongs to the cytochrome P450 family.</text>
</comment>
<dbReference type="GO" id="GO:0004497">
    <property type="term" value="F:monooxygenase activity"/>
    <property type="evidence" value="ECO:0007669"/>
    <property type="project" value="UniProtKB-KW"/>
</dbReference>
<keyword evidence="8" id="KW-0503">Monooxygenase</keyword>
<evidence type="ECO:0000256" key="1">
    <source>
        <dbReference type="ARBA" id="ARBA00004606"/>
    </source>
</evidence>
<evidence type="ECO:0000313" key="10">
    <source>
        <dbReference type="Proteomes" id="UP000030748"/>
    </source>
</evidence>
<dbReference type="GO" id="GO:0016705">
    <property type="term" value="F:oxidoreductase activity, acting on paired donors, with incorporation or reduction of molecular oxygen"/>
    <property type="evidence" value="ECO:0007669"/>
    <property type="project" value="InterPro"/>
</dbReference>
<dbReference type="GO" id="GO:0020037">
    <property type="term" value="F:heme binding"/>
    <property type="evidence" value="ECO:0007669"/>
    <property type="project" value="InterPro"/>
</dbReference>
<dbReference type="PANTHER" id="PTHR47953">
    <property type="entry name" value="OS08G0105600 PROTEIN"/>
    <property type="match status" value="1"/>
</dbReference>
<dbReference type="AlphaFoldDB" id="A0A022Q0B8"/>
<keyword evidence="4" id="KW-0479">Metal-binding</keyword>
<dbReference type="STRING" id="4155.A0A022Q0B8"/>
<dbReference type="PANTHER" id="PTHR47953:SF5">
    <property type="entry name" value="CYTOCHROME P450 71AV8-LIKE"/>
    <property type="match status" value="1"/>
</dbReference>
<keyword evidence="10" id="KW-1185">Reference proteome</keyword>
<evidence type="ECO:0000256" key="8">
    <source>
        <dbReference type="ARBA" id="ARBA00023033"/>
    </source>
</evidence>
<evidence type="ECO:0000256" key="5">
    <source>
        <dbReference type="ARBA" id="ARBA00022968"/>
    </source>
</evidence>
<sequence length="102" mass="11799">FRYKKGVLNTISKIRRIRCSETEIPKVGFRLHALIPLIPRVSREDTEIEGYIIPIGAKVLVNAWAMGRDPDIWADPRFENDPKDFTGNEFEYISFVVEEECA</sequence>
<evidence type="ECO:0008006" key="11">
    <source>
        <dbReference type="Google" id="ProtNLM"/>
    </source>
</evidence>
<keyword evidence="5" id="KW-0735">Signal-anchor</keyword>
<dbReference type="Proteomes" id="UP000030748">
    <property type="component" value="Unassembled WGS sequence"/>
</dbReference>
<evidence type="ECO:0000256" key="3">
    <source>
        <dbReference type="ARBA" id="ARBA00022617"/>
    </source>
</evidence>
<dbReference type="EMBL" id="KI632217">
    <property type="protein sequence ID" value="EYU21987.1"/>
    <property type="molecule type" value="Genomic_DNA"/>
</dbReference>
<dbReference type="Gene3D" id="1.10.630.10">
    <property type="entry name" value="Cytochrome P450"/>
    <property type="match status" value="1"/>
</dbReference>
<reference evidence="9 10" key="1">
    <citation type="journal article" date="2013" name="Proc. Natl. Acad. Sci. U.S.A.">
        <title>Fine-scale variation in meiotic recombination in Mimulus inferred from population shotgun sequencing.</title>
        <authorList>
            <person name="Hellsten U."/>
            <person name="Wright K.M."/>
            <person name="Jenkins J."/>
            <person name="Shu S."/>
            <person name="Yuan Y."/>
            <person name="Wessler S.R."/>
            <person name="Schmutz J."/>
            <person name="Willis J.H."/>
            <person name="Rokhsar D.S."/>
        </authorList>
    </citation>
    <scope>NUCLEOTIDE SEQUENCE [LARGE SCALE GENOMIC DNA]</scope>
    <source>
        <strain evidence="10">cv. DUN x IM62</strain>
    </source>
</reference>
<gene>
    <name evidence="9" type="ORF">MIMGU_mgv11b021166mg</name>
</gene>
<keyword evidence="6" id="KW-0560">Oxidoreductase</keyword>
<dbReference type="InterPro" id="IPR036396">
    <property type="entry name" value="Cyt_P450_sf"/>
</dbReference>
<protein>
    <recommendedName>
        <fullName evidence="11">Cytochrome P450</fullName>
    </recommendedName>
</protein>
<dbReference type="SUPFAM" id="SSF48264">
    <property type="entry name" value="Cytochrome P450"/>
    <property type="match status" value="1"/>
</dbReference>
<dbReference type="InterPro" id="IPR052306">
    <property type="entry name" value="CYP450_71D"/>
</dbReference>
<organism evidence="9 10">
    <name type="scientific">Erythranthe guttata</name>
    <name type="common">Yellow monkey flower</name>
    <name type="synonym">Mimulus guttatus</name>
    <dbReference type="NCBI Taxonomy" id="4155"/>
    <lineage>
        <taxon>Eukaryota</taxon>
        <taxon>Viridiplantae</taxon>
        <taxon>Streptophyta</taxon>
        <taxon>Embryophyta</taxon>
        <taxon>Tracheophyta</taxon>
        <taxon>Spermatophyta</taxon>
        <taxon>Magnoliopsida</taxon>
        <taxon>eudicotyledons</taxon>
        <taxon>Gunneridae</taxon>
        <taxon>Pentapetalae</taxon>
        <taxon>asterids</taxon>
        <taxon>lamiids</taxon>
        <taxon>Lamiales</taxon>
        <taxon>Phrymaceae</taxon>
        <taxon>Erythranthe</taxon>
    </lineage>
</organism>
<dbReference type="GO" id="GO:0016020">
    <property type="term" value="C:membrane"/>
    <property type="evidence" value="ECO:0007669"/>
    <property type="project" value="UniProtKB-SubCell"/>
</dbReference>
<dbReference type="GO" id="GO:0005506">
    <property type="term" value="F:iron ion binding"/>
    <property type="evidence" value="ECO:0007669"/>
    <property type="project" value="InterPro"/>
</dbReference>
<evidence type="ECO:0000256" key="2">
    <source>
        <dbReference type="ARBA" id="ARBA00010617"/>
    </source>
</evidence>
<evidence type="ECO:0000256" key="6">
    <source>
        <dbReference type="ARBA" id="ARBA00023002"/>
    </source>
</evidence>
<evidence type="ECO:0000256" key="4">
    <source>
        <dbReference type="ARBA" id="ARBA00022723"/>
    </source>
</evidence>
<dbReference type="InterPro" id="IPR001128">
    <property type="entry name" value="Cyt_P450"/>
</dbReference>
<evidence type="ECO:0000256" key="7">
    <source>
        <dbReference type="ARBA" id="ARBA00023004"/>
    </source>
</evidence>
<name>A0A022Q0B8_ERYGU</name>
<keyword evidence="5" id="KW-0812">Transmembrane</keyword>
<dbReference type="Pfam" id="PF00067">
    <property type="entry name" value="p450"/>
    <property type="match status" value="1"/>
</dbReference>
<proteinExistence type="inferred from homology"/>
<comment type="subcellular location">
    <subcellularLocation>
        <location evidence="1">Membrane</location>
        <topology evidence="1">Single-pass type II membrane protein</topology>
    </subcellularLocation>
</comment>
<keyword evidence="7" id="KW-0408">Iron</keyword>
<accession>A0A022Q0B8</accession>
<keyword evidence="3" id="KW-0349">Heme</keyword>